<sequence length="77" mass="9527">MLRSFFEGIQWFFETIMFAPHNFFRQLELTSWTFANIINWVFMAICAYYTWYWCKQLTIHQQNNEENQDTTAHSFLK</sequence>
<feature type="transmembrane region" description="Helical" evidence="1">
    <location>
        <begin position="32"/>
        <end position="54"/>
    </location>
</feature>
<dbReference type="STRING" id="490189.SAMN02927903_02596"/>
<keyword evidence="3" id="KW-1185">Reference proteome</keyword>
<evidence type="ECO:0000313" key="3">
    <source>
        <dbReference type="Proteomes" id="UP000199354"/>
    </source>
</evidence>
<dbReference type="AlphaFoldDB" id="A0A1G5JAE3"/>
<name>A0A1G5JAE3_9FLAO</name>
<evidence type="ECO:0008006" key="4">
    <source>
        <dbReference type="Google" id="ProtNLM"/>
    </source>
</evidence>
<dbReference type="Proteomes" id="UP000199354">
    <property type="component" value="Unassembled WGS sequence"/>
</dbReference>
<keyword evidence="1" id="KW-0472">Membrane</keyword>
<evidence type="ECO:0000256" key="1">
    <source>
        <dbReference type="SAM" id="Phobius"/>
    </source>
</evidence>
<reference evidence="2 3" key="1">
    <citation type="submission" date="2016-10" db="EMBL/GenBank/DDBJ databases">
        <authorList>
            <person name="de Groot N.N."/>
        </authorList>
    </citation>
    <scope>NUCLEOTIDE SEQUENCE [LARGE SCALE GENOMIC DNA]</scope>
    <source>
        <strain evidence="2 3">CGMCC 1.7031</strain>
    </source>
</reference>
<gene>
    <name evidence="2" type="ORF">SAMN02927903_02596</name>
</gene>
<keyword evidence="1" id="KW-0812">Transmembrane</keyword>
<evidence type="ECO:0000313" key="2">
    <source>
        <dbReference type="EMBL" id="SCY85315.1"/>
    </source>
</evidence>
<proteinExistence type="predicted"/>
<dbReference type="EMBL" id="FMVF01000013">
    <property type="protein sequence ID" value="SCY85315.1"/>
    <property type="molecule type" value="Genomic_DNA"/>
</dbReference>
<keyword evidence="1" id="KW-1133">Transmembrane helix</keyword>
<accession>A0A1G5JAE3</accession>
<dbReference type="InterPro" id="IPR045922">
    <property type="entry name" value="DUF6341"/>
</dbReference>
<organism evidence="2 3">
    <name type="scientific">Flavobacterium caeni</name>
    <dbReference type="NCBI Taxonomy" id="490189"/>
    <lineage>
        <taxon>Bacteria</taxon>
        <taxon>Pseudomonadati</taxon>
        <taxon>Bacteroidota</taxon>
        <taxon>Flavobacteriia</taxon>
        <taxon>Flavobacteriales</taxon>
        <taxon>Flavobacteriaceae</taxon>
        <taxon>Flavobacterium</taxon>
    </lineage>
</organism>
<dbReference type="Pfam" id="PF19868">
    <property type="entry name" value="DUF6341"/>
    <property type="match status" value="1"/>
</dbReference>
<protein>
    <recommendedName>
        <fullName evidence="4">Uracil phosphoribosyltransferase</fullName>
    </recommendedName>
</protein>